<sequence length="52" mass="6148">MKRTLRKASRVFELDLKVVPYSLKLHPKVSGLWRIINLIRKWFEGETHGKTA</sequence>
<dbReference type="EMBL" id="FLYE01000002">
    <property type="protein sequence ID" value="SCA55549.1"/>
    <property type="molecule type" value="Genomic_DNA"/>
</dbReference>
<dbReference type="AlphaFoldDB" id="A0A1C3RE53"/>
<evidence type="ECO:0000313" key="2">
    <source>
        <dbReference type="Proteomes" id="UP000231658"/>
    </source>
</evidence>
<organism evidence="1 2">
    <name type="scientific">Candidatus Terasakiella magnetica</name>
    <dbReference type="NCBI Taxonomy" id="1867952"/>
    <lineage>
        <taxon>Bacteria</taxon>
        <taxon>Pseudomonadati</taxon>
        <taxon>Pseudomonadota</taxon>
        <taxon>Alphaproteobacteria</taxon>
        <taxon>Rhodospirillales</taxon>
        <taxon>Terasakiellaceae</taxon>
        <taxon>Terasakiella</taxon>
    </lineage>
</organism>
<dbReference type="Proteomes" id="UP000231658">
    <property type="component" value="Unassembled WGS sequence"/>
</dbReference>
<evidence type="ECO:0000313" key="1">
    <source>
        <dbReference type="EMBL" id="SCA55549.1"/>
    </source>
</evidence>
<dbReference type="RefSeq" id="WP_165602609.1">
    <property type="nucleotide sequence ID" value="NZ_FLYE01000002.1"/>
</dbReference>
<accession>A0A1C3RE53</accession>
<protein>
    <submittedName>
        <fullName evidence="1">Uncharacterized protein</fullName>
    </submittedName>
</protein>
<reference evidence="1 2" key="1">
    <citation type="submission" date="2016-07" db="EMBL/GenBank/DDBJ databases">
        <authorList>
            <person name="Lefevre C.T."/>
        </authorList>
    </citation>
    <scope>NUCLEOTIDE SEQUENCE [LARGE SCALE GENOMIC DNA]</scope>
    <source>
        <strain evidence="1">PR1</strain>
    </source>
</reference>
<name>A0A1C3RE53_9PROT</name>
<proteinExistence type="predicted"/>
<keyword evidence="2" id="KW-1185">Reference proteome</keyword>
<gene>
    <name evidence="1" type="ORF">MTBPR1_100190</name>
</gene>